<dbReference type="Pfam" id="PF13920">
    <property type="entry name" value="zf-C3HC4_3"/>
    <property type="match status" value="1"/>
</dbReference>
<dbReference type="GO" id="GO:0004842">
    <property type="term" value="F:ubiquitin-protein transferase activity"/>
    <property type="evidence" value="ECO:0000318"/>
    <property type="project" value="GO_Central"/>
</dbReference>
<dbReference type="AlphaFoldDB" id="A0A1U8AGS7"/>
<gene>
    <name evidence="7" type="primary">LOC104604259</name>
</gene>
<organism evidence="6 7">
    <name type="scientific">Nelumbo nucifera</name>
    <name type="common">Sacred lotus</name>
    <dbReference type="NCBI Taxonomy" id="4432"/>
    <lineage>
        <taxon>Eukaryota</taxon>
        <taxon>Viridiplantae</taxon>
        <taxon>Streptophyta</taxon>
        <taxon>Embryophyta</taxon>
        <taxon>Tracheophyta</taxon>
        <taxon>Spermatophyta</taxon>
        <taxon>Magnoliopsida</taxon>
        <taxon>Proteales</taxon>
        <taxon>Nelumbonaceae</taxon>
        <taxon>Nelumbo</taxon>
    </lineage>
</organism>
<evidence type="ECO:0000256" key="1">
    <source>
        <dbReference type="ARBA" id="ARBA00022723"/>
    </source>
</evidence>
<proteinExistence type="predicted"/>
<dbReference type="FunCoup" id="A0A1U8AGS7">
    <property type="interactions" value="548"/>
</dbReference>
<dbReference type="KEGG" id="nnu:104604259"/>
<dbReference type="FunFam" id="3.30.40.10:FF:000239">
    <property type="entry name" value="probable BOI-related E3 ubiquitin-protein ligase 2"/>
    <property type="match status" value="1"/>
</dbReference>
<feature type="domain" description="RING-type" evidence="5">
    <location>
        <begin position="237"/>
        <end position="272"/>
    </location>
</feature>
<dbReference type="FunFam" id="1.10.1170.10:FF:000002">
    <property type="entry name" value="Baculoviral IAP repeat containing 7"/>
    <property type="match status" value="1"/>
</dbReference>
<dbReference type="PANTHER" id="PTHR42647:SF22">
    <property type="entry name" value="BOI-RELATED E3 UBIQUITIN-PROTEIN LIGASE 2-RELATED"/>
    <property type="match status" value="1"/>
</dbReference>
<keyword evidence="6" id="KW-1185">Reference proteome</keyword>
<dbReference type="InterPro" id="IPR001841">
    <property type="entry name" value="Znf_RING"/>
</dbReference>
<dbReference type="GeneID" id="104604259"/>
<protein>
    <submittedName>
        <fullName evidence="7">Probable BOI-related E3 ubiquitin-protein ligase 2</fullName>
    </submittedName>
</protein>
<evidence type="ECO:0000256" key="2">
    <source>
        <dbReference type="ARBA" id="ARBA00022771"/>
    </source>
</evidence>
<evidence type="ECO:0000256" key="3">
    <source>
        <dbReference type="ARBA" id="ARBA00022833"/>
    </source>
</evidence>
<dbReference type="RefSeq" id="XP_010266836.1">
    <property type="nucleotide sequence ID" value="XM_010268534.2"/>
</dbReference>
<keyword evidence="3" id="KW-0862">Zinc</keyword>
<name>A0A1U8AGS7_NELNU</name>
<dbReference type="PROSITE" id="PS50089">
    <property type="entry name" value="ZF_RING_2"/>
    <property type="match status" value="1"/>
</dbReference>
<sequence length="284" mass="32847">MAVQAQYLGNPGFYWYGSQEWMDTNGGFCDFYLNLQQQQQQQQQPQQMQQQQLRNQQRDQNQCFGNSEMEYSSMAFSRSLRGQIEKQKEEIDRFIQFQNERLRSTLQEQRKQQLAILLRRIESKTQSLLRQKDEYIARAAKKTMELEDCLKRVEMENQAWQRVARENEAIVLALSNTLEQLRENVCCFSSGAEDAESCCEVDRAFSNRGGAAARDREEEAGREIGTEGEEQTKKMACKACNSRVSCVLFLPCRHLCSCKPCEGFLDSCPVCKSPKKASVEVFML</sequence>
<dbReference type="Proteomes" id="UP000189703">
    <property type="component" value="Unplaced"/>
</dbReference>
<dbReference type="InParanoid" id="A0A1U8AGS7"/>
<dbReference type="eggNOG" id="KOG1100">
    <property type="taxonomic scope" value="Eukaryota"/>
</dbReference>
<evidence type="ECO:0000313" key="7">
    <source>
        <dbReference type="RefSeq" id="XP_010266836.1"/>
    </source>
</evidence>
<evidence type="ECO:0000313" key="6">
    <source>
        <dbReference type="Proteomes" id="UP000189703"/>
    </source>
</evidence>
<reference evidence="7" key="1">
    <citation type="submission" date="2025-08" db="UniProtKB">
        <authorList>
            <consortium name="RefSeq"/>
        </authorList>
    </citation>
    <scope>IDENTIFICATION</scope>
</reference>
<dbReference type="GO" id="GO:0008270">
    <property type="term" value="F:zinc ion binding"/>
    <property type="evidence" value="ECO:0007669"/>
    <property type="project" value="UniProtKB-KW"/>
</dbReference>
<accession>A0A1U8AGS7</accession>
<dbReference type="InterPro" id="IPR013083">
    <property type="entry name" value="Znf_RING/FYVE/PHD"/>
</dbReference>
<dbReference type="STRING" id="4432.A0A1U8AGS7"/>
<dbReference type="OrthoDB" id="1711136at2759"/>
<keyword evidence="1" id="KW-0479">Metal-binding</keyword>
<dbReference type="Gene3D" id="3.30.40.10">
    <property type="entry name" value="Zinc/RING finger domain, C3HC4 (zinc finger)"/>
    <property type="match status" value="1"/>
</dbReference>
<dbReference type="PIRSF" id="PIRSF036836">
    <property type="entry name" value="RNase_bind_SBP1"/>
    <property type="match status" value="1"/>
</dbReference>
<evidence type="ECO:0000256" key="4">
    <source>
        <dbReference type="PROSITE-ProRule" id="PRU00175"/>
    </source>
</evidence>
<keyword evidence="2 4" id="KW-0863">Zinc-finger</keyword>
<dbReference type="OMA" id="EAENQAW"/>
<dbReference type="PANTHER" id="PTHR42647">
    <property type="entry name" value="SBP (S-RIBONUCLEASE BINDING PROTEIN) FAMILY PROTEIN"/>
    <property type="match status" value="1"/>
</dbReference>
<evidence type="ECO:0000259" key="5">
    <source>
        <dbReference type="PROSITE" id="PS50089"/>
    </source>
</evidence>